<gene>
    <name evidence="8" type="ORF">D3872_11150</name>
</gene>
<evidence type="ECO:0000259" key="6">
    <source>
        <dbReference type="Pfam" id="PF04932"/>
    </source>
</evidence>
<evidence type="ECO:0000256" key="4">
    <source>
        <dbReference type="ARBA" id="ARBA00023136"/>
    </source>
</evidence>
<feature type="transmembrane region" description="Helical" evidence="5">
    <location>
        <begin position="236"/>
        <end position="253"/>
    </location>
</feature>
<protein>
    <submittedName>
        <fullName evidence="8">Putative O-glycosylation ligase, exosortase A system-associated</fullName>
    </submittedName>
</protein>
<keyword evidence="9" id="KW-1185">Reference proteome</keyword>
<sequence>MRDTLITLIVFGSLPFILKRPYIGVLMWVWVSVMNPHRLSWDFAYSFPFAAIVAGTTLIALLVTKEPKKLPATPIVVILFAFTAWMVVTTIFSMWPDESLVMLNRVWKIMLMTVVTMMLIKTKEQIHLLIWALVLSIGFFGTKGGLFTLLSGGNNIVWGPPGSYIEGNNEVALAFITSIPLMFYLYHMEAKKWVRWGLAAAMVLCAFAALGSYSRGALVGIVAMVFFLWLKSPKKMVTGAILVMLIPVAFMFMPEQWFTRMDSINTYEQDASAMGRINAWWMAYKLALDRPLVGGGFEIYNRIAFGLYAPVPDDVHAAHSIYFQALGEHGFVGLGLYILLAILTWRKASWIVRTTKGWDELKWAGSLARMIQVSMVGFAVGGAFLSLLYYDVPYYLIAIIVCTGALVEKALKERQLAARAVPAGSLAAGPGGGHALANQAGTAPRKGAHAA</sequence>
<feature type="transmembrane region" description="Helical" evidence="5">
    <location>
        <begin position="75"/>
        <end position="95"/>
    </location>
</feature>
<feature type="transmembrane region" description="Helical" evidence="5">
    <location>
        <begin position="127"/>
        <end position="150"/>
    </location>
</feature>
<comment type="caution">
    <text evidence="8">The sequence shown here is derived from an EMBL/GenBank/DDBJ whole genome shotgun (WGS) entry which is preliminary data.</text>
</comment>
<evidence type="ECO:0000313" key="8">
    <source>
        <dbReference type="EMBL" id="RJG16274.1"/>
    </source>
</evidence>
<dbReference type="Proteomes" id="UP000284006">
    <property type="component" value="Unassembled WGS sequence"/>
</dbReference>
<dbReference type="OrthoDB" id="9772644at2"/>
<feature type="transmembrane region" description="Helical" evidence="5">
    <location>
        <begin position="101"/>
        <end position="120"/>
    </location>
</feature>
<evidence type="ECO:0000256" key="2">
    <source>
        <dbReference type="ARBA" id="ARBA00022692"/>
    </source>
</evidence>
<proteinExistence type="predicted"/>
<comment type="subcellular location">
    <subcellularLocation>
        <location evidence="1">Membrane</location>
        <topology evidence="1">Multi-pass membrane protein</topology>
    </subcellularLocation>
</comment>
<dbReference type="Pfam" id="PF19358">
    <property type="entry name" value="DUF5935"/>
    <property type="match status" value="1"/>
</dbReference>
<feature type="transmembrane region" description="Helical" evidence="5">
    <location>
        <begin position="321"/>
        <end position="345"/>
    </location>
</feature>
<dbReference type="AlphaFoldDB" id="A0A418XU85"/>
<dbReference type="GO" id="GO:0016020">
    <property type="term" value="C:membrane"/>
    <property type="evidence" value="ECO:0007669"/>
    <property type="project" value="UniProtKB-SubCell"/>
</dbReference>
<dbReference type="InterPro" id="IPR017528">
    <property type="entry name" value="CHP03097O-antigen_lig-rel"/>
</dbReference>
<feature type="transmembrane region" description="Helical" evidence="5">
    <location>
        <begin position="366"/>
        <end position="388"/>
    </location>
</feature>
<dbReference type="PANTHER" id="PTHR37422">
    <property type="entry name" value="TEICHURONIC ACID BIOSYNTHESIS PROTEIN TUAE"/>
    <property type="match status" value="1"/>
</dbReference>
<feature type="transmembrane region" description="Helical" evidence="5">
    <location>
        <begin position="170"/>
        <end position="186"/>
    </location>
</feature>
<dbReference type="GO" id="GO:0016874">
    <property type="term" value="F:ligase activity"/>
    <property type="evidence" value="ECO:0007669"/>
    <property type="project" value="UniProtKB-KW"/>
</dbReference>
<feature type="domain" description="DUF5935" evidence="7">
    <location>
        <begin position="1"/>
        <end position="187"/>
    </location>
</feature>
<dbReference type="Pfam" id="PF04932">
    <property type="entry name" value="Wzy_C"/>
    <property type="match status" value="1"/>
</dbReference>
<feature type="domain" description="O-antigen ligase-related" evidence="6">
    <location>
        <begin position="200"/>
        <end position="338"/>
    </location>
</feature>
<dbReference type="InterPro" id="IPR007016">
    <property type="entry name" value="O-antigen_ligase-rel_domated"/>
</dbReference>
<dbReference type="InterPro" id="IPR045979">
    <property type="entry name" value="DUF5935"/>
</dbReference>
<feature type="transmembrane region" description="Helical" evidence="5">
    <location>
        <begin position="43"/>
        <end position="63"/>
    </location>
</feature>
<keyword evidence="2 5" id="KW-0812">Transmembrane</keyword>
<feature type="transmembrane region" description="Helical" evidence="5">
    <location>
        <begin position="394"/>
        <end position="411"/>
    </location>
</feature>
<feature type="transmembrane region" description="Helical" evidence="5">
    <location>
        <begin position="198"/>
        <end position="230"/>
    </location>
</feature>
<keyword evidence="8" id="KW-0436">Ligase</keyword>
<keyword evidence="3 5" id="KW-1133">Transmembrane helix</keyword>
<name>A0A418XU85_9BURK</name>
<organism evidence="8 9">
    <name type="scientific">Massilia cavernae</name>
    <dbReference type="NCBI Taxonomy" id="2320864"/>
    <lineage>
        <taxon>Bacteria</taxon>
        <taxon>Pseudomonadati</taxon>
        <taxon>Pseudomonadota</taxon>
        <taxon>Betaproteobacteria</taxon>
        <taxon>Burkholderiales</taxon>
        <taxon>Oxalobacteraceae</taxon>
        <taxon>Telluria group</taxon>
        <taxon>Massilia</taxon>
    </lineage>
</organism>
<dbReference type="InterPro" id="IPR051533">
    <property type="entry name" value="WaaL-like"/>
</dbReference>
<dbReference type="RefSeq" id="WP_119810835.1">
    <property type="nucleotide sequence ID" value="NZ_QYUP01000109.1"/>
</dbReference>
<evidence type="ECO:0000256" key="3">
    <source>
        <dbReference type="ARBA" id="ARBA00022989"/>
    </source>
</evidence>
<evidence type="ECO:0000256" key="1">
    <source>
        <dbReference type="ARBA" id="ARBA00004141"/>
    </source>
</evidence>
<evidence type="ECO:0000256" key="5">
    <source>
        <dbReference type="SAM" id="Phobius"/>
    </source>
</evidence>
<dbReference type="EMBL" id="QYUP01000109">
    <property type="protein sequence ID" value="RJG16274.1"/>
    <property type="molecule type" value="Genomic_DNA"/>
</dbReference>
<keyword evidence="4 5" id="KW-0472">Membrane</keyword>
<evidence type="ECO:0000259" key="7">
    <source>
        <dbReference type="Pfam" id="PF19358"/>
    </source>
</evidence>
<dbReference type="PANTHER" id="PTHR37422:SF13">
    <property type="entry name" value="LIPOPOLYSACCHARIDE BIOSYNTHESIS PROTEIN PA4999-RELATED"/>
    <property type="match status" value="1"/>
</dbReference>
<dbReference type="NCBIfam" id="TIGR03097">
    <property type="entry name" value="PEP_O_lig_1"/>
    <property type="match status" value="1"/>
</dbReference>
<accession>A0A418XU85</accession>
<reference evidence="8 9" key="1">
    <citation type="submission" date="2018-09" db="EMBL/GenBank/DDBJ databases">
        <authorList>
            <person name="Zhu H."/>
        </authorList>
    </citation>
    <scope>NUCLEOTIDE SEQUENCE [LARGE SCALE GENOMIC DNA]</scope>
    <source>
        <strain evidence="8 9">K1S02-61</strain>
    </source>
</reference>
<evidence type="ECO:0000313" key="9">
    <source>
        <dbReference type="Proteomes" id="UP000284006"/>
    </source>
</evidence>